<evidence type="ECO:0000259" key="1">
    <source>
        <dbReference type="Pfam" id="PF22422"/>
    </source>
</evidence>
<gene>
    <name evidence="2" type="ORF">PGLA1383_LOCUS7219</name>
    <name evidence="3" type="ORF">PGLA2088_LOCUS22277</name>
</gene>
<evidence type="ECO:0000313" key="4">
    <source>
        <dbReference type="Proteomes" id="UP000654075"/>
    </source>
</evidence>
<sequence length="251" mass="28498">MYTSWFAWATWQRHMVVGSVSFIKNVFPDLLENARMWTKTHRGQYGGRACYWQDEGYDAMEVSISSSGCRPTINSVMFGEAVALLGMAKLIGNSSVEDELRSLQEETRRFMLEQMWNPRIQSFAVIPLPGPSSQTPFRQFTPHHPHCPGNGSASWPQNETVGARELLAFMPWYFSLPTASGGQLIPPSEVAKFETMWPQLFDEQGFAARWGLRTAELRSPCYNFSYEHSDCWNGRPGHTRLQECSLGLPTC</sequence>
<evidence type="ECO:0000313" key="2">
    <source>
        <dbReference type="EMBL" id="CAE8588418.1"/>
    </source>
</evidence>
<dbReference type="EMBL" id="CAJNNV010003125">
    <property type="protein sequence ID" value="CAE8588418.1"/>
    <property type="molecule type" value="Genomic_DNA"/>
</dbReference>
<name>A0A813DS15_POLGL</name>
<dbReference type="InterPro" id="IPR012341">
    <property type="entry name" value="6hp_glycosidase-like_sf"/>
</dbReference>
<dbReference type="GO" id="GO:0005975">
    <property type="term" value="P:carbohydrate metabolic process"/>
    <property type="evidence" value="ECO:0007669"/>
    <property type="project" value="InterPro"/>
</dbReference>
<dbReference type="InterPro" id="IPR008928">
    <property type="entry name" value="6-hairpin_glycosidase_sf"/>
</dbReference>
<dbReference type="Pfam" id="PF22422">
    <property type="entry name" value="MGH1-like_GH"/>
    <property type="match status" value="1"/>
</dbReference>
<dbReference type="InterPro" id="IPR054491">
    <property type="entry name" value="MGH1-like_GH"/>
</dbReference>
<proteinExistence type="predicted"/>
<dbReference type="EMBL" id="CAJNNW010025928">
    <property type="protein sequence ID" value="CAE8681100.1"/>
    <property type="molecule type" value="Genomic_DNA"/>
</dbReference>
<dbReference type="SUPFAM" id="SSF48208">
    <property type="entry name" value="Six-hairpin glycosidases"/>
    <property type="match status" value="1"/>
</dbReference>
<dbReference type="Proteomes" id="UP000626109">
    <property type="component" value="Unassembled WGS sequence"/>
</dbReference>
<accession>A0A813DS15</accession>
<protein>
    <recommendedName>
        <fullName evidence="1">Mannosylglycerate hydrolase MGH1-like glycoside hydrolase domain-containing protein</fullName>
    </recommendedName>
</protein>
<organism evidence="2 4">
    <name type="scientific">Polarella glacialis</name>
    <name type="common">Dinoflagellate</name>
    <dbReference type="NCBI Taxonomy" id="89957"/>
    <lineage>
        <taxon>Eukaryota</taxon>
        <taxon>Sar</taxon>
        <taxon>Alveolata</taxon>
        <taxon>Dinophyceae</taxon>
        <taxon>Suessiales</taxon>
        <taxon>Suessiaceae</taxon>
        <taxon>Polarella</taxon>
    </lineage>
</organism>
<reference evidence="2" key="1">
    <citation type="submission" date="2021-02" db="EMBL/GenBank/DDBJ databases">
        <authorList>
            <person name="Dougan E. K."/>
            <person name="Rhodes N."/>
            <person name="Thang M."/>
            <person name="Chan C."/>
        </authorList>
    </citation>
    <scope>NUCLEOTIDE SEQUENCE</scope>
</reference>
<dbReference type="OrthoDB" id="5382128at2759"/>
<dbReference type="Proteomes" id="UP000654075">
    <property type="component" value="Unassembled WGS sequence"/>
</dbReference>
<comment type="caution">
    <text evidence="2">The sequence shown here is derived from an EMBL/GenBank/DDBJ whole genome shotgun (WGS) entry which is preliminary data.</text>
</comment>
<dbReference type="Gene3D" id="1.50.10.10">
    <property type="match status" value="1"/>
</dbReference>
<dbReference type="AlphaFoldDB" id="A0A813DS15"/>
<feature type="domain" description="Mannosylglycerate hydrolase MGH1-like glycoside hydrolase" evidence="1">
    <location>
        <begin position="2"/>
        <end position="235"/>
    </location>
</feature>
<keyword evidence="4" id="KW-1185">Reference proteome</keyword>
<evidence type="ECO:0000313" key="3">
    <source>
        <dbReference type="EMBL" id="CAE8681100.1"/>
    </source>
</evidence>